<dbReference type="Pfam" id="PF22011">
    <property type="entry name" value="DUF6931"/>
    <property type="match status" value="1"/>
</dbReference>
<sequence length="207" mass="21851">MSDPAFINERFAAEIGSRTEMTPAAAALLREGLAPGAYLDLLASGGLHLDGIRFLARGMIKRAAVWWACRCVATADPEGSATGPAESALKAARDWVTDPSDERRRGCWAAAQEAGIDTPAGCTALAAFLSEGSLAPPELTAVPPREDLTARAATGAILLAAVIRQPEKAPEKHATFFAIGREVAEGKDTWPSPTRIPPPTRPTVKKR</sequence>
<proteinExistence type="predicted"/>
<evidence type="ECO:0000256" key="1">
    <source>
        <dbReference type="SAM" id="MobiDB-lite"/>
    </source>
</evidence>
<feature type="region of interest" description="Disordered" evidence="1">
    <location>
        <begin position="186"/>
        <end position="207"/>
    </location>
</feature>
<dbReference type="EMBL" id="CP042997">
    <property type="protein sequence ID" value="QEH33230.1"/>
    <property type="molecule type" value="Genomic_DNA"/>
</dbReference>
<dbReference type="KEGG" id="agv:OJF2_17300"/>
<protein>
    <submittedName>
        <fullName evidence="2">Uncharacterized protein</fullName>
    </submittedName>
</protein>
<accession>A0A5B9VZY1</accession>
<dbReference type="RefSeq" id="WP_148592963.1">
    <property type="nucleotide sequence ID" value="NZ_CP042997.1"/>
</dbReference>
<name>A0A5B9VZY1_9BACT</name>
<reference evidence="2 3" key="1">
    <citation type="submission" date="2019-08" db="EMBL/GenBank/DDBJ databases">
        <title>Deep-cultivation of Planctomycetes and their phenomic and genomic characterization uncovers novel biology.</title>
        <authorList>
            <person name="Wiegand S."/>
            <person name="Jogler M."/>
            <person name="Boedeker C."/>
            <person name="Pinto D."/>
            <person name="Vollmers J."/>
            <person name="Rivas-Marin E."/>
            <person name="Kohn T."/>
            <person name="Peeters S.H."/>
            <person name="Heuer A."/>
            <person name="Rast P."/>
            <person name="Oberbeckmann S."/>
            <person name="Bunk B."/>
            <person name="Jeske O."/>
            <person name="Meyerdierks A."/>
            <person name="Storesund J.E."/>
            <person name="Kallscheuer N."/>
            <person name="Luecker S."/>
            <person name="Lage O.M."/>
            <person name="Pohl T."/>
            <person name="Merkel B.J."/>
            <person name="Hornburger P."/>
            <person name="Mueller R.-W."/>
            <person name="Bruemmer F."/>
            <person name="Labrenz M."/>
            <person name="Spormann A.M."/>
            <person name="Op den Camp H."/>
            <person name="Overmann J."/>
            <person name="Amann R."/>
            <person name="Jetten M.S.M."/>
            <person name="Mascher T."/>
            <person name="Medema M.H."/>
            <person name="Devos D.P."/>
            <person name="Kaster A.-K."/>
            <person name="Ovreas L."/>
            <person name="Rohde M."/>
            <person name="Galperin M.Y."/>
            <person name="Jogler C."/>
        </authorList>
    </citation>
    <scope>NUCLEOTIDE SEQUENCE [LARGE SCALE GENOMIC DNA]</scope>
    <source>
        <strain evidence="2 3">OJF2</strain>
    </source>
</reference>
<dbReference type="OrthoDB" id="289828at2"/>
<dbReference type="AlphaFoldDB" id="A0A5B9VZY1"/>
<organism evidence="2 3">
    <name type="scientific">Aquisphaera giovannonii</name>
    <dbReference type="NCBI Taxonomy" id="406548"/>
    <lineage>
        <taxon>Bacteria</taxon>
        <taxon>Pseudomonadati</taxon>
        <taxon>Planctomycetota</taxon>
        <taxon>Planctomycetia</taxon>
        <taxon>Isosphaerales</taxon>
        <taxon>Isosphaeraceae</taxon>
        <taxon>Aquisphaera</taxon>
    </lineage>
</organism>
<evidence type="ECO:0000313" key="2">
    <source>
        <dbReference type="EMBL" id="QEH33230.1"/>
    </source>
</evidence>
<dbReference type="Proteomes" id="UP000324233">
    <property type="component" value="Chromosome"/>
</dbReference>
<gene>
    <name evidence="2" type="ORF">OJF2_17300</name>
</gene>
<dbReference type="InterPro" id="IPR053855">
    <property type="entry name" value="DUF6931"/>
</dbReference>
<keyword evidence="3" id="KW-1185">Reference proteome</keyword>
<evidence type="ECO:0000313" key="3">
    <source>
        <dbReference type="Proteomes" id="UP000324233"/>
    </source>
</evidence>